<evidence type="ECO:0000259" key="7">
    <source>
        <dbReference type="PROSITE" id="PS50112"/>
    </source>
</evidence>
<dbReference type="InterPro" id="IPR004358">
    <property type="entry name" value="Sig_transdc_His_kin-like_C"/>
</dbReference>
<dbReference type="InterPro" id="IPR005467">
    <property type="entry name" value="His_kinase_dom"/>
</dbReference>
<dbReference type="InterPro" id="IPR003594">
    <property type="entry name" value="HATPase_dom"/>
</dbReference>
<dbReference type="Gene3D" id="3.30.565.10">
    <property type="entry name" value="Histidine kinase-like ATPase, C-terminal domain"/>
    <property type="match status" value="1"/>
</dbReference>
<keyword evidence="3" id="KW-0597">Phosphoprotein</keyword>
<protein>
    <recommendedName>
        <fullName evidence="2">histidine kinase</fullName>
        <ecNumber evidence="2">2.7.13.3</ecNumber>
    </recommendedName>
</protein>
<evidence type="ECO:0000256" key="2">
    <source>
        <dbReference type="ARBA" id="ARBA00012438"/>
    </source>
</evidence>
<sequence>MKTAFGYAELALTLFEESADALILFDPETEQILDVNPFAQRLTGYTRRELRSVLITDLFRSDKAGGLNHLRRAYQKTSVFHSQEGFWIRQREQGWLPVNLSITRLHLDGQVLGLVTARDVSEMHAVRKQLEQREAELRHILNSVSDFLWSAEIDTKGVWKMRYISSVVERLTGRSPEFFHNSPEAWLSILHPEDRPLMAQRWAQVRSGEVEHVEDEYRVVRPDGQVRWLRDSVSVQRQKDGRLMVHGVVSDVTERRKILEQLRYSEAKYRALIENLEQCVFLKNRELRFAAVNPRFCEAVGKPEHEILGKTDYDFYPPHLAEKYRADDMVVLTTGQTLELEEENVSEGRTRLVRVVKRPMRDEQGNIVGVLGIFWDITHQRALEEQLRHAQKMEAVGQLAGGVAHDFNNLLTAILGNVSLVLARLAPDDPNRELLQITEKAALRAAELTRQLLSFSRRTRLRPQPTEINPIVEETLSLLRRTIDKRVEIQSDLDPQCGKVHADAGQMQQVLMNLCLNARDAMPEGGKLLVRTRRVVLSAEDARRHVSARPGIFVRLDVVDTGHGIPPEIRSRIFEPFFTTKGQGRGTGLGLAMVYGIIEEHHGWIEVESEVGRGSTFSVFLPVHGLEELATGQQPTVAADGAASVSPP</sequence>
<feature type="domain" description="PAS" evidence="7">
    <location>
        <begin position="133"/>
        <end position="209"/>
    </location>
</feature>
<dbReference type="NCBIfam" id="TIGR00229">
    <property type="entry name" value="sensory_box"/>
    <property type="match status" value="3"/>
</dbReference>
<dbReference type="GO" id="GO:0000155">
    <property type="term" value="F:phosphorelay sensor kinase activity"/>
    <property type="evidence" value="ECO:0007669"/>
    <property type="project" value="InterPro"/>
</dbReference>
<dbReference type="InterPro" id="IPR001610">
    <property type="entry name" value="PAC"/>
</dbReference>
<dbReference type="InterPro" id="IPR000014">
    <property type="entry name" value="PAS"/>
</dbReference>
<dbReference type="CDD" id="cd00082">
    <property type="entry name" value="HisKA"/>
    <property type="match status" value="1"/>
</dbReference>
<dbReference type="AlphaFoldDB" id="H5S883"/>
<dbReference type="CDD" id="cd00130">
    <property type="entry name" value="PAS"/>
    <property type="match status" value="3"/>
</dbReference>
<organism evidence="9">
    <name type="scientific">uncultured Planctomycetota bacterium</name>
    <dbReference type="NCBI Taxonomy" id="120965"/>
    <lineage>
        <taxon>Bacteria</taxon>
        <taxon>Pseudomonadati</taxon>
        <taxon>Planctomycetota</taxon>
        <taxon>environmental samples</taxon>
    </lineage>
</organism>
<dbReference type="InterPro" id="IPR013655">
    <property type="entry name" value="PAS_fold_3"/>
</dbReference>
<gene>
    <name evidence="9" type="ORF">HGMM_F01A04C16</name>
</gene>
<feature type="domain" description="Histidine kinase" evidence="6">
    <location>
        <begin position="402"/>
        <end position="625"/>
    </location>
</feature>
<dbReference type="SMART" id="SM00086">
    <property type="entry name" value="PAC"/>
    <property type="match status" value="3"/>
</dbReference>
<accession>H5S883</accession>
<dbReference type="Pfam" id="PF08448">
    <property type="entry name" value="PAS_4"/>
    <property type="match status" value="1"/>
</dbReference>
<dbReference type="SMART" id="SM00387">
    <property type="entry name" value="HATPase_c"/>
    <property type="match status" value="1"/>
</dbReference>
<proteinExistence type="predicted"/>
<evidence type="ECO:0000256" key="4">
    <source>
        <dbReference type="ARBA" id="ARBA00022679"/>
    </source>
</evidence>
<dbReference type="InterPro" id="IPR036890">
    <property type="entry name" value="HATPase_C_sf"/>
</dbReference>
<dbReference type="Gene3D" id="1.10.287.130">
    <property type="match status" value="1"/>
</dbReference>
<evidence type="ECO:0000256" key="3">
    <source>
        <dbReference type="ARBA" id="ARBA00022553"/>
    </source>
</evidence>
<dbReference type="Gene3D" id="3.30.450.20">
    <property type="entry name" value="PAS domain"/>
    <property type="match status" value="3"/>
</dbReference>
<dbReference type="InterPro" id="IPR000700">
    <property type="entry name" value="PAS-assoc_C"/>
</dbReference>
<evidence type="ECO:0000256" key="5">
    <source>
        <dbReference type="ARBA" id="ARBA00022777"/>
    </source>
</evidence>
<name>H5S883_9BACT</name>
<dbReference type="InterPro" id="IPR052162">
    <property type="entry name" value="Sensor_kinase/Photoreceptor"/>
</dbReference>
<feature type="domain" description="PAC" evidence="8">
    <location>
        <begin position="336"/>
        <end position="389"/>
    </location>
</feature>
<dbReference type="Pfam" id="PF13426">
    <property type="entry name" value="PAS_9"/>
    <property type="match status" value="1"/>
</dbReference>
<dbReference type="EMBL" id="AP011626">
    <property type="protein sequence ID" value="BAL52369.1"/>
    <property type="molecule type" value="Genomic_DNA"/>
</dbReference>
<keyword evidence="5 9" id="KW-0418">Kinase</keyword>
<reference evidence="9" key="2">
    <citation type="journal article" date="2012" name="PLoS ONE">
        <title>A Deeply Branching Thermophilic Bacterium with an Ancient Acetyl-CoA Pathway Dominates a Subsurface Ecosystem.</title>
        <authorList>
            <person name="Takami H."/>
            <person name="Noguchi H."/>
            <person name="Takaki Y."/>
            <person name="Uchiyama I."/>
            <person name="Toyoda A."/>
            <person name="Nishi S."/>
            <person name="Chee G.-J."/>
            <person name="Arai W."/>
            <person name="Nunoura T."/>
            <person name="Itoh T."/>
            <person name="Hattori M."/>
            <person name="Takai K."/>
        </authorList>
    </citation>
    <scope>NUCLEOTIDE SEQUENCE</scope>
</reference>
<dbReference type="SUPFAM" id="SSF47384">
    <property type="entry name" value="Homodimeric domain of signal transducing histidine kinase"/>
    <property type="match status" value="1"/>
</dbReference>
<dbReference type="InterPro" id="IPR035965">
    <property type="entry name" value="PAS-like_dom_sf"/>
</dbReference>
<dbReference type="EC" id="2.7.13.3" evidence="2"/>
<dbReference type="PROSITE" id="PS50112">
    <property type="entry name" value="PAS"/>
    <property type="match status" value="3"/>
</dbReference>
<dbReference type="PRINTS" id="PR00344">
    <property type="entry name" value="BCTRLSENSOR"/>
</dbReference>
<reference evidence="9" key="1">
    <citation type="journal article" date="2005" name="Environ. Microbiol.">
        <title>Genetic and functional properties of uncultivated thermophilic crenarchaeotes from a subsurface gold mine as revealed by analysis of genome fragments.</title>
        <authorList>
            <person name="Nunoura T."/>
            <person name="Hirayama H."/>
            <person name="Takami H."/>
            <person name="Oida H."/>
            <person name="Nishi S."/>
            <person name="Shimamura S."/>
            <person name="Suzuki Y."/>
            <person name="Inagaki F."/>
            <person name="Takai K."/>
            <person name="Nealson K.H."/>
            <person name="Horikoshi K."/>
        </authorList>
    </citation>
    <scope>NUCLEOTIDE SEQUENCE</scope>
</reference>
<dbReference type="PROSITE" id="PS50109">
    <property type="entry name" value="HIS_KIN"/>
    <property type="match status" value="1"/>
</dbReference>
<feature type="domain" description="PAS" evidence="7">
    <location>
        <begin position="265"/>
        <end position="318"/>
    </location>
</feature>
<keyword evidence="4" id="KW-0808">Transferase</keyword>
<dbReference type="PANTHER" id="PTHR43304:SF1">
    <property type="entry name" value="PAC DOMAIN-CONTAINING PROTEIN"/>
    <property type="match status" value="1"/>
</dbReference>
<dbReference type="InterPro" id="IPR003661">
    <property type="entry name" value="HisK_dim/P_dom"/>
</dbReference>
<dbReference type="Pfam" id="PF08447">
    <property type="entry name" value="PAS_3"/>
    <property type="match status" value="1"/>
</dbReference>
<dbReference type="SUPFAM" id="SSF55874">
    <property type="entry name" value="ATPase domain of HSP90 chaperone/DNA topoisomerase II/histidine kinase"/>
    <property type="match status" value="1"/>
</dbReference>
<dbReference type="Pfam" id="PF00512">
    <property type="entry name" value="HisKA"/>
    <property type="match status" value="1"/>
</dbReference>
<feature type="domain" description="PAS" evidence="7">
    <location>
        <begin position="14"/>
        <end position="50"/>
    </location>
</feature>
<dbReference type="PANTHER" id="PTHR43304">
    <property type="entry name" value="PHYTOCHROME-LIKE PROTEIN CPH1"/>
    <property type="match status" value="1"/>
</dbReference>
<dbReference type="InterPro" id="IPR036097">
    <property type="entry name" value="HisK_dim/P_sf"/>
</dbReference>
<dbReference type="PROSITE" id="PS50113">
    <property type="entry name" value="PAC"/>
    <property type="match status" value="2"/>
</dbReference>
<feature type="domain" description="PAC" evidence="8">
    <location>
        <begin position="213"/>
        <end position="264"/>
    </location>
</feature>
<dbReference type="SMART" id="SM00091">
    <property type="entry name" value="PAS"/>
    <property type="match status" value="3"/>
</dbReference>
<dbReference type="SMART" id="SM00388">
    <property type="entry name" value="HisKA"/>
    <property type="match status" value="1"/>
</dbReference>
<comment type="catalytic activity">
    <reaction evidence="1">
        <text>ATP + protein L-histidine = ADP + protein N-phospho-L-histidine.</text>
        <dbReference type="EC" id="2.7.13.3"/>
    </reaction>
</comment>
<dbReference type="SUPFAM" id="SSF55785">
    <property type="entry name" value="PYP-like sensor domain (PAS domain)"/>
    <property type="match status" value="3"/>
</dbReference>
<evidence type="ECO:0000259" key="6">
    <source>
        <dbReference type="PROSITE" id="PS50109"/>
    </source>
</evidence>
<evidence type="ECO:0000259" key="8">
    <source>
        <dbReference type="PROSITE" id="PS50113"/>
    </source>
</evidence>
<dbReference type="InterPro" id="IPR013656">
    <property type="entry name" value="PAS_4"/>
</dbReference>
<evidence type="ECO:0000256" key="1">
    <source>
        <dbReference type="ARBA" id="ARBA00000085"/>
    </source>
</evidence>
<dbReference type="Pfam" id="PF02518">
    <property type="entry name" value="HATPase_c"/>
    <property type="match status" value="1"/>
</dbReference>
<evidence type="ECO:0000313" key="9">
    <source>
        <dbReference type="EMBL" id="BAL52369.1"/>
    </source>
</evidence>